<protein>
    <submittedName>
        <fullName evidence="1">Uncharacterized protein</fullName>
    </submittedName>
</protein>
<reference evidence="1 2" key="1">
    <citation type="submission" date="2018-03" db="EMBL/GenBank/DDBJ databases">
        <title>Aerobic endospore-forming bacteria genome sequencing and assembly.</title>
        <authorList>
            <person name="Cavalcante D.A."/>
            <person name="Driks A."/>
            <person name="Putonti C."/>
            <person name="De-Souza M.T."/>
        </authorList>
    </citation>
    <scope>NUCLEOTIDE SEQUENCE [LARGE SCALE GENOMIC DNA]</scope>
    <source>
        <strain evidence="1 2">SDF0028</strain>
    </source>
</reference>
<dbReference type="SUPFAM" id="SSF69322">
    <property type="entry name" value="Tricorn protease domain 2"/>
    <property type="match status" value="1"/>
</dbReference>
<proteinExistence type="predicted"/>
<sequence>MSASGIKTEPVEQPTSICVEDQGNKEELNFTILPSSRKSYAYENARNSIRTYFKEDICESSPIIVEGNNFELEWSPIGAGFQDEHGNITKLGTISSSDALKIESNKIVYPEVFPDIDEEFIIYEGQVKHNTILHSLPQAPLSENQLAFFTEGKIDVTAPFSMFINDQLQEDQQFVTSERIVFRNNSGELMFQLPAPVTYEVKTKKNIICKYEVSRINNVLYIKTIVPYAWLAHPDRRYPIAIDPTVEAVVSDNEATLNNAWYTSFANRSNMFAIGKRTTANIFQINETTNKAEELPQPTSGYSIDRCSSVLFSNDDSYFFLCGYKTIKVYKFDPVSRGYTTEIVQKNFSTPQEYIYAMSLDPSGNRIAFGAGYSIYVCNFDSQTGQLTNLMTKGVPYQINKIQFFGDTICYQSGVYLYICKYIDGRIDKELEVPPELKNKNITSFDLSSDGKYIAVGISGNAKLSVYDFDVNKGIIGSPEITTHTDNTINAVSFSKKQKYIATFQYEAWKKEPRLVFYRFDSRTKKLGARLTIDSAIRQPNPNLNNECKSMQFSYTGRYFSAISWNESTFVYKFFYEPENNIFFKDEVTEDYYSDDSGQVLKLVDLETIIAGQTTMPKKILLENAFKFDVNNIQLFIDNPSQEYQVELSKTETPFVPENRLLIPITLTPSETCSFFLRVTSSEKTKSGGMFDIRVKCDKV</sequence>
<accession>A0ABY3B1M9</accession>
<organism evidence="1 2">
    <name type="scientific">Paenibacillus popilliae</name>
    <name type="common">Bacillus popilliae</name>
    <dbReference type="NCBI Taxonomy" id="78057"/>
    <lineage>
        <taxon>Bacteria</taxon>
        <taxon>Bacillati</taxon>
        <taxon>Bacillota</taxon>
        <taxon>Bacilli</taxon>
        <taxon>Bacillales</taxon>
        <taxon>Paenibacillaceae</taxon>
        <taxon>Paenibacillus</taxon>
    </lineage>
</organism>
<gene>
    <name evidence="1" type="ORF">C7Y44_03650</name>
</gene>
<name>A0ABY3B1M9_PAEPP</name>
<dbReference type="Gene3D" id="2.130.10.10">
    <property type="entry name" value="YVTN repeat-like/Quinoprotein amine dehydrogenase"/>
    <property type="match status" value="2"/>
</dbReference>
<dbReference type="RefSeq" id="WP_142542933.1">
    <property type="nucleotide sequence ID" value="NZ_SADY01000001.1"/>
</dbReference>
<keyword evidence="2" id="KW-1185">Reference proteome</keyword>
<evidence type="ECO:0000313" key="2">
    <source>
        <dbReference type="Proteomes" id="UP000316208"/>
    </source>
</evidence>
<dbReference type="Proteomes" id="UP000316208">
    <property type="component" value="Unassembled WGS sequence"/>
</dbReference>
<dbReference type="InterPro" id="IPR015943">
    <property type="entry name" value="WD40/YVTN_repeat-like_dom_sf"/>
</dbReference>
<dbReference type="EMBL" id="SADY01000001">
    <property type="protein sequence ID" value="TQR46761.1"/>
    <property type="molecule type" value="Genomic_DNA"/>
</dbReference>
<comment type="caution">
    <text evidence="1">The sequence shown here is derived from an EMBL/GenBank/DDBJ whole genome shotgun (WGS) entry which is preliminary data.</text>
</comment>
<evidence type="ECO:0000313" key="1">
    <source>
        <dbReference type="EMBL" id="TQR46761.1"/>
    </source>
</evidence>